<dbReference type="InterPro" id="IPR011006">
    <property type="entry name" value="CheY-like_superfamily"/>
</dbReference>
<dbReference type="InterPro" id="IPR016032">
    <property type="entry name" value="Sig_transdc_resp-reg_C-effctor"/>
</dbReference>
<dbReference type="SMART" id="SM00862">
    <property type="entry name" value="Trans_reg_C"/>
    <property type="match status" value="1"/>
</dbReference>
<dbReference type="EMBL" id="LPZR01000218">
    <property type="protein sequence ID" value="KYO49730.1"/>
    <property type="molecule type" value="Genomic_DNA"/>
</dbReference>
<dbReference type="RefSeq" id="WP_062769852.1">
    <property type="nucleotide sequence ID" value="NZ_CP121045.1"/>
</dbReference>
<dbReference type="PROSITE" id="PS51755">
    <property type="entry name" value="OMPR_PHOB"/>
    <property type="match status" value="1"/>
</dbReference>
<organism evidence="10 11">
    <name type="scientific">Tistrella mobilis</name>
    <dbReference type="NCBI Taxonomy" id="171437"/>
    <lineage>
        <taxon>Bacteria</taxon>
        <taxon>Pseudomonadati</taxon>
        <taxon>Pseudomonadota</taxon>
        <taxon>Alphaproteobacteria</taxon>
        <taxon>Geminicoccales</taxon>
        <taxon>Geminicoccaceae</taxon>
        <taxon>Tistrella</taxon>
    </lineage>
</organism>
<dbReference type="SMART" id="SM00448">
    <property type="entry name" value="REC"/>
    <property type="match status" value="1"/>
</dbReference>
<keyword evidence="2" id="KW-0902">Two-component regulatory system</keyword>
<reference evidence="10 11" key="1">
    <citation type="submission" date="2015-12" db="EMBL/GenBank/DDBJ databases">
        <title>Genome sequence of Tistrella mobilis MCCC 1A02139.</title>
        <authorList>
            <person name="Lu L."/>
            <person name="Lai Q."/>
            <person name="Shao Z."/>
            <person name="Qian P."/>
        </authorList>
    </citation>
    <scope>NUCLEOTIDE SEQUENCE [LARGE SCALE GENOMIC DNA]</scope>
    <source>
        <strain evidence="10 11">MCCC 1A02139</strain>
    </source>
</reference>
<evidence type="ECO:0000313" key="10">
    <source>
        <dbReference type="EMBL" id="KYO49730.1"/>
    </source>
</evidence>
<evidence type="ECO:0000256" key="1">
    <source>
        <dbReference type="ARBA" id="ARBA00022553"/>
    </source>
</evidence>
<evidence type="ECO:0000256" key="6">
    <source>
        <dbReference type="PROSITE-ProRule" id="PRU00169"/>
    </source>
</evidence>
<dbReference type="SUPFAM" id="SSF46894">
    <property type="entry name" value="C-terminal effector domain of the bipartite response regulators"/>
    <property type="match status" value="1"/>
</dbReference>
<keyword evidence="4 7" id="KW-0238">DNA-binding</keyword>
<evidence type="ECO:0000256" key="3">
    <source>
        <dbReference type="ARBA" id="ARBA00023015"/>
    </source>
</evidence>
<dbReference type="PROSITE" id="PS50110">
    <property type="entry name" value="RESPONSE_REGULATORY"/>
    <property type="match status" value="1"/>
</dbReference>
<dbReference type="InterPro" id="IPR039420">
    <property type="entry name" value="WalR-like"/>
</dbReference>
<dbReference type="PANTHER" id="PTHR48111:SF59">
    <property type="entry name" value="TRANSCRIPTIONAL REGULATORY PROTEIN BAER"/>
    <property type="match status" value="1"/>
</dbReference>
<dbReference type="GeneID" id="97241326"/>
<protein>
    <submittedName>
        <fullName evidence="10">Two-component system response regulator</fullName>
    </submittedName>
</protein>
<dbReference type="Gene3D" id="3.40.50.2300">
    <property type="match status" value="1"/>
</dbReference>
<dbReference type="Pfam" id="PF00072">
    <property type="entry name" value="Response_reg"/>
    <property type="match status" value="1"/>
</dbReference>
<dbReference type="InterPro" id="IPR001789">
    <property type="entry name" value="Sig_transdc_resp-reg_receiver"/>
</dbReference>
<dbReference type="GO" id="GO:0006355">
    <property type="term" value="P:regulation of DNA-templated transcription"/>
    <property type="evidence" value="ECO:0007669"/>
    <property type="project" value="InterPro"/>
</dbReference>
<dbReference type="Gene3D" id="6.10.250.690">
    <property type="match status" value="1"/>
</dbReference>
<dbReference type="GO" id="GO:0005829">
    <property type="term" value="C:cytosol"/>
    <property type="evidence" value="ECO:0007669"/>
    <property type="project" value="TreeGrafter"/>
</dbReference>
<dbReference type="FunFam" id="3.40.50.2300:FF:000001">
    <property type="entry name" value="DNA-binding response regulator PhoB"/>
    <property type="match status" value="1"/>
</dbReference>
<dbReference type="AlphaFoldDB" id="A0A162JRK4"/>
<dbReference type="CDD" id="cd17574">
    <property type="entry name" value="REC_OmpR"/>
    <property type="match status" value="1"/>
</dbReference>
<evidence type="ECO:0000256" key="5">
    <source>
        <dbReference type="ARBA" id="ARBA00023163"/>
    </source>
</evidence>
<evidence type="ECO:0000259" key="9">
    <source>
        <dbReference type="PROSITE" id="PS51755"/>
    </source>
</evidence>
<dbReference type="CDD" id="cd00383">
    <property type="entry name" value="trans_reg_C"/>
    <property type="match status" value="1"/>
</dbReference>
<evidence type="ECO:0000259" key="8">
    <source>
        <dbReference type="PROSITE" id="PS50110"/>
    </source>
</evidence>
<dbReference type="GO" id="GO:0000156">
    <property type="term" value="F:phosphorelay response regulator activity"/>
    <property type="evidence" value="ECO:0007669"/>
    <property type="project" value="TreeGrafter"/>
</dbReference>
<dbReference type="InterPro" id="IPR036388">
    <property type="entry name" value="WH-like_DNA-bd_sf"/>
</dbReference>
<evidence type="ECO:0000256" key="2">
    <source>
        <dbReference type="ARBA" id="ARBA00023012"/>
    </source>
</evidence>
<dbReference type="Pfam" id="PF00486">
    <property type="entry name" value="Trans_reg_C"/>
    <property type="match status" value="1"/>
</dbReference>
<evidence type="ECO:0000256" key="4">
    <source>
        <dbReference type="ARBA" id="ARBA00023125"/>
    </source>
</evidence>
<dbReference type="PANTHER" id="PTHR48111">
    <property type="entry name" value="REGULATOR OF RPOS"/>
    <property type="match status" value="1"/>
</dbReference>
<keyword evidence="5" id="KW-0804">Transcription</keyword>
<feature type="domain" description="Response regulatory" evidence="8">
    <location>
        <begin position="22"/>
        <end position="135"/>
    </location>
</feature>
<dbReference type="SUPFAM" id="SSF52172">
    <property type="entry name" value="CheY-like"/>
    <property type="match status" value="1"/>
</dbReference>
<evidence type="ECO:0000256" key="7">
    <source>
        <dbReference type="PROSITE-ProRule" id="PRU01091"/>
    </source>
</evidence>
<feature type="domain" description="OmpR/PhoB-type" evidence="9">
    <location>
        <begin position="147"/>
        <end position="248"/>
    </location>
</feature>
<dbReference type="InterPro" id="IPR001867">
    <property type="entry name" value="OmpR/PhoB-type_DNA-bd"/>
</dbReference>
<feature type="modified residue" description="4-aspartylphosphate" evidence="6">
    <location>
        <position position="71"/>
    </location>
</feature>
<accession>A0A162JRK4</accession>
<dbReference type="Gene3D" id="1.10.10.10">
    <property type="entry name" value="Winged helix-like DNA-binding domain superfamily/Winged helix DNA-binding domain"/>
    <property type="match status" value="1"/>
</dbReference>
<sequence>MPHPPIPASRVATSQSSAPRALVLVAEDEPEIAEILSAYLDRNGLRSIHAADGRQALDLHLSLKPDLVLLDVGMPRLDGWQVLSEIRHRGETPVIMLTAMDQDMDKLTGLRIGADDYIVKPFNPAEVVARVNAVLRRSRPAGRDHGREVIRVGRLHADMESHEIRLCSPDGDQPLALTLTEFRLLTHLMHAPRRVFSRGELLVACLPEGETLERTVDSHVSKLRKKLEAAGLEAVPASVRGVGYRLGDPS</sequence>
<keyword evidence="3" id="KW-0805">Transcription regulation</keyword>
<dbReference type="GO" id="GO:0000976">
    <property type="term" value="F:transcription cis-regulatory region binding"/>
    <property type="evidence" value="ECO:0007669"/>
    <property type="project" value="TreeGrafter"/>
</dbReference>
<keyword evidence="1 6" id="KW-0597">Phosphoprotein</keyword>
<gene>
    <name evidence="10" type="ORF">AUP44_16330</name>
</gene>
<dbReference type="Proteomes" id="UP000075787">
    <property type="component" value="Unassembled WGS sequence"/>
</dbReference>
<dbReference type="OrthoDB" id="9801602at2"/>
<comment type="caution">
    <text evidence="10">The sequence shown here is derived from an EMBL/GenBank/DDBJ whole genome shotgun (WGS) entry which is preliminary data.</text>
</comment>
<evidence type="ECO:0000313" key="11">
    <source>
        <dbReference type="Proteomes" id="UP000075787"/>
    </source>
</evidence>
<proteinExistence type="predicted"/>
<feature type="DNA-binding region" description="OmpR/PhoB-type" evidence="7">
    <location>
        <begin position="147"/>
        <end position="248"/>
    </location>
</feature>
<name>A0A162JRK4_9PROT</name>
<dbReference type="GO" id="GO:0032993">
    <property type="term" value="C:protein-DNA complex"/>
    <property type="evidence" value="ECO:0007669"/>
    <property type="project" value="TreeGrafter"/>
</dbReference>